<feature type="compositionally biased region" description="Basic and acidic residues" evidence="2">
    <location>
        <begin position="152"/>
        <end position="175"/>
    </location>
</feature>
<protein>
    <submittedName>
        <fullName evidence="3">Chromosome segregation protein, putative</fullName>
    </submittedName>
</protein>
<accession>N1WX61</accession>
<dbReference type="Pfam" id="PF03993">
    <property type="entry name" value="DUF349"/>
    <property type="match status" value="5"/>
</dbReference>
<feature type="compositionally biased region" description="Acidic residues" evidence="2">
    <location>
        <begin position="176"/>
        <end position="189"/>
    </location>
</feature>
<evidence type="ECO:0000313" key="3">
    <source>
        <dbReference type="EMBL" id="EMY81792.1"/>
    </source>
</evidence>
<reference evidence="3 4" key="1">
    <citation type="journal article" date="2014" name="Genome Biol. Evol.">
        <title>Extensive gene acquisition in the extremely psychrophilic bacterial species Psychroflexus torquis and the link to sea-ice ecosystem specialism.</title>
        <authorList>
            <person name="Feng S."/>
            <person name="Powell S.M."/>
            <person name="Wilson R."/>
            <person name="Bowman J.P."/>
        </authorList>
    </citation>
    <scope>NUCLEOTIDE SEQUENCE [LARGE SCALE GENOMIC DNA]</scope>
    <source>
        <strain evidence="3 4">ACAM 44</strain>
    </source>
</reference>
<feature type="compositionally biased region" description="Basic and acidic residues" evidence="2">
    <location>
        <begin position="120"/>
        <end position="145"/>
    </location>
</feature>
<sequence length="767" mass="91158">MSEQENPKNKNEESLGESKDIVESSEKEEKSTPKEEEALKKESKVEEQDIEDTNAEDSKEEKSTPKEEETPEKEFKVEEQGIEDANAEDSKEEKSTPKEEEALEKESKVEEQGIEDANAEDSKEEKSTPKEEETSEKESKVKEQGIENANAEDSKKEKSTSKEEESSKKESKVEEQDIEDANAEDSEDADISRRHDIEMKDYHAMSLDELVLEIENLVKKEKVQSIKDHVNNIKIEFDKKFNEITEEKKEEFLAEGGNIIDFHYSSPVKKNFNTIYFDYREKRDHYYSQLKKNLNTNLKTRLGIIEELKNMIGSGESMNSSFKQFKELQERWKNAGSVPRNDYNTVWNNYHHHIERFYDFLHLDREFRDMDFKYNLDQKLKIINRAEELSQEEDVNRSFRELQLLHKIWKEELGPVGREYRDEIWDKFSEATKLIHEKRQAHFEELDQKREEHLLVKKDIILQIEKLTEKEITQHKNAQERIKNVGQLRDLFFKAGSVPKSKQDETWDAFRKVTREFNKKKNDFYKDLKKDQYDNLEKKKKLIEIAENHKDSEDFKVTTPLMKKIQNDWKSIGHVPRKDSDKIWKQFKAACNAYFDKFHTHKNEENNEEIQAFNEKRDLITKLKDEVLSDDDEVNIKLVKSYISKWNDIGMVPNQKRYVENKFNRALDQIFKKIDVSKTDAELMKYQNKLQNLEDTDDSNSIYKEQTFLRKKIDETKAELQQLENNLQFFSNADRENPLVKDVYNNMDKLKEDLEMWKTKLQKIKAL</sequence>
<evidence type="ECO:0000313" key="4">
    <source>
        <dbReference type="Proteomes" id="UP000012317"/>
    </source>
</evidence>
<feature type="compositionally biased region" description="Basic and acidic residues" evidence="2">
    <location>
        <begin position="1"/>
        <end position="47"/>
    </location>
</feature>
<evidence type="ECO:0000256" key="1">
    <source>
        <dbReference type="SAM" id="Coils"/>
    </source>
</evidence>
<dbReference type="eggNOG" id="COG0495">
    <property type="taxonomic scope" value="Bacteria"/>
</dbReference>
<organism evidence="3 4">
    <name type="scientific">Psychroflexus gondwanensis ACAM 44</name>
    <dbReference type="NCBI Taxonomy" id="1189619"/>
    <lineage>
        <taxon>Bacteria</taxon>
        <taxon>Pseudomonadati</taxon>
        <taxon>Bacteroidota</taxon>
        <taxon>Flavobacteriia</taxon>
        <taxon>Flavobacteriales</taxon>
        <taxon>Flavobacteriaceae</taxon>
        <taxon>Psychroflexus</taxon>
    </lineage>
</organism>
<feature type="compositionally biased region" description="Basic and acidic residues" evidence="2">
    <location>
        <begin position="88"/>
        <end position="111"/>
    </location>
</feature>
<keyword evidence="1" id="KW-0175">Coiled coil</keyword>
<comment type="caution">
    <text evidence="3">The sequence shown here is derived from an EMBL/GenBank/DDBJ whole genome shotgun (WGS) entry which is preliminary data.</text>
</comment>
<dbReference type="eggNOG" id="COG1357">
    <property type="taxonomic scope" value="Bacteria"/>
</dbReference>
<dbReference type="Proteomes" id="UP000012317">
    <property type="component" value="Unassembled WGS sequence"/>
</dbReference>
<dbReference type="EMBL" id="APLF01000004">
    <property type="protein sequence ID" value="EMY81792.1"/>
    <property type="molecule type" value="Genomic_DNA"/>
</dbReference>
<keyword evidence="4" id="KW-1185">Reference proteome</keyword>
<dbReference type="InterPro" id="IPR007139">
    <property type="entry name" value="DUF349"/>
</dbReference>
<dbReference type="AlphaFoldDB" id="N1WX61"/>
<dbReference type="STRING" id="1189619.pgond44_04590"/>
<feature type="region of interest" description="Disordered" evidence="2">
    <location>
        <begin position="1"/>
        <end position="192"/>
    </location>
</feature>
<feature type="compositionally biased region" description="Basic and acidic residues" evidence="2">
    <location>
        <begin position="56"/>
        <end position="79"/>
    </location>
</feature>
<name>N1WX61_9FLAO</name>
<gene>
    <name evidence="3" type="ORF">pgond44_04590</name>
</gene>
<feature type="coiled-coil region" evidence="1">
    <location>
        <begin position="676"/>
        <end position="767"/>
    </location>
</feature>
<evidence type="ECO:0000256" key="2">
    <source>
        <dbReference type="SAM" id="MobiDB-lite"/>
    </source>
</evidence>
<dbReference type="PATRIC" id="fig|1189619.4.peg.954"/>
<proteinExistence type="predicted"/>
<dbReference type="RefSeq" id="WP_003437225.1">
    <property type="nucleotide sequence ID" value="NZ_APLF01000004.1"/>
</dbReference>